<dbReference type="EMBL" id="KZ857451">
    <property type="protein sequence ID" value="RDX44340.1"/>
    <property type="molecule type" value="Genomic_DNA"/>
</dbReference>
<protein>
    <submittedName>
        <fullName evidence="2">Uncharacterized protein</fullName>
    </submittedName>
</protein>
<feature type="compositionally biased region" description="Polar residues" evidence="1">
    <location>
        <begin position="9"/>
        <end position="38"/>
    </location>
</feature>
<feature type="compositionally biased region" description="Basic residues" evidence="1">
    <location>
        <begin position="47"/>
        <end position="67"/>
    </location>
</feature>
<sequence length="182" mass="20509">MHTSKKETNQPGDSPTSHPTHNNLARTTTSLNPRQTLLPSSSSPVPRQRKRVRPRVWWTRRGRGRRDAHRERHAPPHVDVHGSSGGHRRPRASQGYQSQCDCGEAHRVAYAGKRESCRCADGLGVSEGACRGRRPSRRAVTRQETTSGDVKRRLQPWCTTRNSTRTRARMGLKDHDASLVEL</sequence>
<gene>
    <name evidence="2" type="ORF">OH76DRAFT_1103336</name>
</gene>
<dbReference type="Proteomes" id="UP000256964">
    <property type="component" value="Unassembled WGS sequence"/>
</dbReference>
<accession>A0A371CVQ4</accession>
<evidence type="ECO:0000313" key="2">
    <source>
        <dbReference type="EMBL" id="RDX44340.1"/>
    </source>
</evidence>
<name>A0A371CVQ4_9APHY</name>
<evidence type="ECO:0000256" key="1">
    <source>
        <dbReference type="SAM" id="MobiDB-lite"/>
    </source>
</evidence>
<reference evidence="2 3" key="1">
    <citation type="journal article" date="2018" name="Biotechnol. Biofuels">
        <title>Integrative visual omics of the white-rot fungus Polyporus brumalis exposes the biotechnological potential of its oxidative enzymes for delignifying raw plant biomass.</title>
        <authorList>
            <person name="Miyauchi S."/>
            <person name="Rancon A."/>
            <person name="Drula E."/>
            <person name="Hage H."/>
            <person name="Chaduli D."/>
            <person name="Favel A."/>
            <person name="Grisel S."/>
            <person name="Henrissat B."/>
            <person name="Herpoel-Gimbert I."/>
            <person name="Ruiz-Duenas F.J."/>
            <person name="Chevret D."/>
            <person name="Hainaut M."/>
            <person name="Lin J."/>
            <person name="Wang M."/>
            <person name="Pangilinan J."/>
            <person name="Lipzen A."/>
            <person name="Lesage-Meessen L."/>
            <person name="Navarro D."/>
            <person name="Riley R."/>
            <person name="Grigoriev I.V."/>
            <person name="Zhou S."/>
            <person name="Raouche S."/>
            <person name="Rosso M.N."/>
        </authorList>
    </citation>
    <scope>NUCLEOTIDE SEQUENCE [LARGE SCALE GENOMIC DNA]</scope>
    <source>
        <strain evidence="2 3">BRFM 1820</strain>
    </source>
</reference>
<organism evidence="2 3">
    <name type="scientific">Lentinus brumalis</name>
    <dbReference type="NCBI Taxonomy" id="2498619"/>
    <lineage>
        <taxon>Eukaryota</taxon>
        <taxon>Fungi</taxon>
        <taxon>Dikarya</taxon>
        <taxon>Basidiomycota</taxon>
        <taxon>Agaricomycotina</taxon>
        <taxon>Agaricomycetes</taxon>
        <taxon>Polyporales</taxon>
        <taxon>Polyporaceae</taxon>
        <taxon>Lentinus</taxon>
    </lineage>
</organism>
<feature type="compositionally biased region" description="Basic residues" evidence="1">
    <location>
        <begin position="131"/>
        <end position="140"/>
    </location>
</feature>
<feature type="region of interest" description="Disordered" evidence="1">
    <location>
        <begin position="1"/>
        <end position="97"/>
    </location>
</feature>
<evidence type="ECO:0000313" key="3">
    <source>
        <dbReference type="Proteomes" id="UP000256964"/>
    </source>
</evidence>
<proteinExistence type="predicted"/>
<dbReference type="AlphaFoldDB" id="A0A371CVQ4"/>
<keyword evidence="3" id="KW-1185">Reference proteome</keyword>
<feature type="region of interest" description="Disordered" evidence="1">
    <location>
        <begin position="131"/>
        <end position="150"/>
    </location>
</feature>
<feature type="compositionally biased region" description="Basic and acidic residues" evidence="1">
    <location>
        <begin position="68"/>
        <end position="80"/>
    </location>
</feature>